<dbReference type="PANTHER" id="PTHR43297:SF2">
    <property type="entry name" value="DIPEPTIDE TRANSPORT ATP-BINDING PROTEIN DPPD"/>
    <property type="match status" value="1"/>
</dbReference>
<evidence type="ECO:0000256" key="3">
    <source>
        <dbReference type="ARBA" id="ARBA00022448"/>
    </source>
</evidence>
<evidence type="ECO:0000256" key="1">
    <source>
        <dbReference type="ARBA" id="ARBA00004202"/>
    </source>
</evidence>
<keyword evidence="6 9" id="KW-0067">ATP-binding</keyword>
<dbReference type="InterPro" id="IPR013563">
    <property type="entry name" value="Oligopep_ABC_C"/>
</dbReference>
<dbReference type="CDD" id="cd03257">
    <property type="entry name" value="ABC_NikE_OppD_transporters"/>
    <property type="match status" value="2"/>
</dbReference>
<accession>A0ABP8A9T9</accession>
<dbReference type="SMART" id="SM00382">
    <property type="entry name" value="AAA"/>
    <property type="match status" value="2"/>
</dbReference>
<evidence type="ECO:0000313" key="9">
    <source>
        <dbReference type="EMBL" id="GAA4180516.1"/>
    </source>
</evidence>
<dbReference type="PROSITE" id="PS00211">
    <property type="entry name" value="ABC_TRANSPORTER_1"/>
    <property type="match status" value="2"/>
</dbReference>
<dbReference type="SUPFAM" id="SSF52540">
    <property type="entry name" value="P-loop containing nucleoside triphosphate hydrolases"/>
    <property type="match status" value="2"/>
</dbReference>
<dbReference type="InterPro" id="IPR003593">
    <property type="entry name" value="AAA+_ATPase"/>
</dbReference>
<keyword evidence="4" id="KW-1003">Cell membrane</keyword>
<dbReference type="PROSITE" id="PS50893">
    <property type="entry name" value="ABC_TRANSPORTER_2"/>
    <property type="match status" value="2"/>
</dbReference>
<sequence length="561" mass="60271">MPANESPSQSLLEISGLRISFPSAVGLTEVTHGTDVSVTVGEVVALVGESGSGKTVTAMSIPRLLPAGASMAGSIRFDGEELTTASDERIRQLRGSQISVVFQEPMTALNPVYTIGRQLTRAIRLHDDCTSAEARIRAIELLRQVDLPNPEQMLARFPHQISGGQRQRALIAMAISGRPRLLIADEPTTALDVTVQAGILALLRQLGARHGMAVLIITHDMGVVADIADRVVVMHNGSVVEHGTADEVFYRPTDDYTRSLLAAVPSITTVDIPVIEPERPRAEPVVELTDLGVQYPGGCGFGRPRFDALTEVTFDVMPGEIVGLVGESGSGKSTLGRAVLGLTRITSGSASVVGVDVTKAGRAELRQLRRHTSVVFQDPGSSLNPRATIGQSITDPLKWTGIERRRSALAARAGELLEQVRLPSSWADRYPHELSGGQRQRIGIARAIATRPRVLVADEPTSALDVSVQATVLDLLLELQSELGFSCIFISHDLAVVEKIANRVVVLQAGRVVEVDSAAQVLRAPREEYTRKLLSAVLVPDPHAQRERRLSLTNAQSRPTG</sequence>
<dbReference type="RefSeq" id="WP_344756762.1">
    <property type="nucleotide sequence ID" value="NZ_BAABBW010000006.1"/>
</dbReference>
<comment type="similarity">
    <text evidence="2">Belongs to the ABC transporter superfamily.</text>
</comment>
<dbReference type="EMBL" id="BAABBW010000006">
    <property type="protein sequence ID" value="GAA4180516.1"/>
    <property type="molecule type" value="Genomic_DNA"/>
</dbReference>
<dbReference type="Pfam" id="PF08352">
    <property type="entry name" value="oligo_HPY"/>
    <property type="match status" value="2"/>
</dbReference>
<evidence type="ECO:0000256" key="2">
    <source>
        <dbReference type="ARBA" id="ARBA00005417"/>
    </source>
</evidence>
<dbReference type="NCBIfam" id="NF008453">
    <property type="entry name" value="PRK11308.1"/>
    <property type="match status" value="2"/>
</dbReference>
<evidence type="ECO:0000256" key="5">
    <source>
        <dbReference type="ARBA" id="ARBA00022741"/>
    </source>
</evidence>
<keyword evidence="5" id="KW-0547">Nucleotide-binding</keyword>
<dbReference type="Gene3D" id="3.40.50.300">
    <property type="entry name" value="P-loop containing nucleotide triphosphate hydrolases"/>
    <property type="match status" value="2"/>
</dbReference>
<dbReference type="InterPro" id="IPR050388">
    <property type="entry name" value="ABC_Ni/Peptide_Import"/>
</dbReference>
<dbReference type="GO" id="GO:0005524">
    <property type="term" value="F:ATP binding"/>
    <property type="evidence" value="ECO:0007669"/>
    <property type="project" value="UniProtKB-KW"/>
</dbReference>
<gene>
    <name evidence="9" type="ORF">GCM10022287_34390</name>
</gene>
<reference evidence="10" key="1">
    <citation type="journal article" date="2019" name="Int. J. Syst. Evol. Microbiol.">
        <title>The Global Catalogue of Microorganisms (GCM) 10K type strain sequencing project: providing services to taxonomists for standard genome sequencing and annotation.</title>
        <authorList>
            <consortium name="The Broad Institute Genomics Platform"/>
            <consortium name="The Broad Institute Genome Sequencing Center for Infectious Disease"/>
            <person name="Wu L."/>
            <person name="Ma J."/>
        </authorList>
    </citation>
    <scope>NUCLEOTIDE SEQUENCE [LARGE SCALE GENOMIC DNA]</scope>
    <source>
        <strain evidence="10">JCM 17591</strain>
    </source>
</reference>
<comment type="subcellular location">
    <subcellularLocation>
        <location evidence="1">Cell membrane</location>
        <topology evidence="1">Peripheral membrane protein</topology>
    </subcellularLocation>
</comment>
<keyword evidence="3" id="KW-0813">Transport</keyword>
<dbReference type="Pfam" id="PF00005">
    <property type="entry name" value="ABC_tran"/>
    <property type="match status" value="2"/>
</dbReference>
<proteinExistence type="inferred from homology"/>
<dbReference type="InterPro" id="IPR003439">
    <property type="entry name" value="ABC_transporter-like_ATP-bd"/>
</dbReference>
<dbReference type="InterPro" id="IPR017871">
    <property type="entry name" value="ABC_transporter-like_CS"/>
</dbReference>
<evidence type="ECO:0000256" key="4">
    <source>
        <dbReference type="ARBA" id="ARBA00022475"/>
    </source>
</evidence>
<dbReference type="NCBIfam" id="NF007739">
    <property type="entry name" value="PRK10419.1"/>
    <property type="match status" value="2"/>
</dbReference>
<protein>
    <submittedName>
        <fullName evidence="9">ABC transporter ATP-binding protein</fullName>
    </submittedName>
</protein>
<comment type="caution">
    <text evidence="9">The sequence shown here is derived from an EMBL/GenBank/DDBJ whole genome shotgun (WGS) entry which is preliminary data.</text>
</comment>
<name>A0ABP8A9T9_9MICO</name>
<evidence type="ECO:0000256" key="6">
    <source>
        <dbReference type="ARBA" id="ARBA00022840"/>
    </source>
</evidence>
<keyword evidence="7" id="KW-0472">Membrane</keyword>
<keyword evidence="10" id="KW-1185">Reference proteome</keyword>
<feature type="domain" description="ABC transporter" evidence="8">
    <location>
        <begin position="286"/>
        <end position="534"/>
    </location>
</feature>
<dbReference type="Proteomes" id="UP001501079">
    <property type="component" value="Unassembled WGS sequence"/>
</dbReference>
<organism evidence="9 10">
    <name type="scientific">Gryllotalpicola koreensis</name>
    <dbReference type="NCBI Taxonomy" id="993086"/>
    <lineage>
        <taxon>Bacteria</taxon>
        <taxon>Bacillati</taxon>
        <taxon>Actinomycetota</taxon>
        <taxon>Actinomycetes</taxon>
        <taxon>Micrococcales</taxon>
        <taxon>Microbacteriaceae</taxon>
        <taxon>Gryllotalpicola</taxon>
    </lineage>
</organism>
<feature type="domain" description="ABC transporter" evidence="8">
    <location>
        <begin position="12"/>
        <end position="261"/>
    </location>
</feature>
<evidence type="ECO:0000313" key="10">
    <source>
        <dbReference type="Proteomes" id="UP001501079"/>
    </source>
</evidence>
<dbReference type="InterPro" id="IPR027417">
    <property type="entry name" value="P-loop_NTPase"/>
</dbReference>
<evidence type="ECO:0000256" key="7">
    <source>
        <dbReference type="ARBA" id="ARBA00023136"/>
    </source>
</evidence>
<dbReference type="PANTHER" id="PTHR43297">
    <property type="entry name" value="OLIGOPEPTIDE TRANSPORT ATP-BINDING PROTEIN APPD"/>
    <property type="match status" value="1"/>
</dbReference>
<evidence type="ECO:0000259" key="8">
    <source>
        <dbReference type="PROSITE" id="PS50893"/>
    </source>
</evidence>